<evidence type="ECO:0000313" key="1">
    <source>
        <dbReference type="EMBL" id="ANK62074.1"/>
    </source>
</evidence>
<keyword evidence="2" id="KW-1185">Reference proteome</keyword>
<dbReference type="STRING" id="375175.AYR53_04400"/>
<dbReference type="AlphaFoldDB" id="A0A192GZV7"/>
<proteinExistence type="predicted"/>
<organism evidence="1 2">
    <name type="scientific">Loigolactobacillus backii</name>
    <dbReference type="NCBI Taxonomy" id="375175"/>
    <lineage>
        <taxon>Bacteria</taxon>
        <taxon>Bacillati</taxon>
        <taxon>Bacillota</taxon>
        <taxon>Bacilli</taxon>
        <taxon>Lactobacillales</taxon>
        <taxon>Lactobacillaceae</taxon>
        <taxon>Loigolactobacillus</taxon>
    </lineage>
</organism>
<accession>A0A192GZV7</accession>
<dbReference type="OrthoDB" id="2311211at2"/>
<dbReference type="RefSeq" id="WP_068279075.1">
    <property type="nucleotide sequence ID" value="NZ_CP014873.1"/>
</dbReference>
<protein>
    <submittedName>
        <fullName evidence="1">Uncharacterized protein</fullName>
    </submittedName>
</protein>
<reference evidence="1 2" key="1">
    <citation type="submission" date="2016-03" db="EMBL/GenBank/DDBJ databases">
        <title>Pediococcus and Lactobacillus from brewery environment - whole genome sequencing and assembly.</title>
        <authorList>
            <person name="Behr J."/>
            <person name="Geissler A.J."/>
            <person name="Vogel R.F."/>
        </authorList>
    </citation>
    <scope>NUCLEOTIDE SEQUENCE [LARGE SCALE GENOMIC DNA]</scope>
    <source>
        <strain evidence="1 2">TMW 1.1989</strain>
    </source>
</reference>
<dbReference type="EMBL" id="CP014873">
    <property type="protein sequence ID" value="ANK62074.1"/>
    <property type="molecule type" value="Genomic_DNA"/>
</dbReference>
<dbReference type="GeneID" id="42981482"/>
<dbReference type="Proteomes" id="UP000078582">
    <property type="component" value="Chromosome"/>
</dbReference>
<gene>
    <name evidence="1" type="ORF">AYR53_04400</name>
</gene>
<evidence type="ECO:0000313" key="2">
    <source>
        <dbReference type="Proteomes" id="UP000078582"/>
    </source>
</evidence>
<name>A0A192GZV7_9LACO</name>
<sequence>MDIQDKLNAKYENVPIYTSGFYADPENTLQNQSKLMTALKAFIKNQDAGSPFALQIMTTNSELTIAPLGLLDLQELRDYTAKKRKEEGTIASDETLALPLVVQFEPHTENAKVQREIVTTTDDLFKNFNQAFPKIWDQVNLFLEANQKLLDDVENDLIIDSQKIQPKFAEQIQKLSLAERKKTVGFELPDSDVEQFSRYMSDNQEIKAIASSAASFAQNEIVADQLFAQAMNDRVLRNTFFWDLDNTFYEVFYYYLIKYSKSNGKLEKHLYHIKDSLISMMRNDAMQKANKQTQNPKAKVDFNKYFTDIFMPISEHLTAEIAKFNV</sequence>